<sequence length="87" mass="9563">MNRPEASRRLARLSWKWITPTQQNAALVEESAAAADSLEEQAEMLLQSVSVFRLADKAAPVEAKATQLKSPSMAKPSTSAEDNWTTF</sequence>
<evidence type="ECO:0000256" key="1">
    <source>
        <dbReference type="SAM" id="MobiDB-lite"/>
    </source>
</evidence>
<protein>
    <submittedName>
        <fullName evidence="2">Ribose and galactose chemoreceptor protein</fullName>
    </submittedName>
</protein>
<feature type="region of interest" description="Disordered" evidence="1">
    <location>
        <begin position="66"/>
        <end position="87"/>
    </location>
</feature>
<proteinExistence type="predicted"/>
<feature type="compositionally biased region" description="Polar residues" evidence="1">
    <location>
        <begin position="67"/>
        <end position="87"/>
    </location>
</feature>
<name>A0A4U9WGI9_SERFO</name>
<accession>A0A4U9WGI9</accession>
<organism evidence="2">
    <name type="scientific">Serratia fonticola</name>
    <dbReference type="NCBI Taxonomy" id="47917"/>
    <lineage>
        <taxon>Bacteria</taxon>
        <taxon>Pseudomonadati</taxon>
        <taxon>Pseudomonadota</taxon>
        <taxon>Gammaproteobacteria</taxon>
        <taxon>Enterobacterales</taxon>
        <taxon>Yersiniaceae</taxon>
        <taxon>Serratia</taxon>
    </lineage>
</organism>
<dbReference type="AlphaFoldDB" id="A0A4U9WGI9"/>
<reference evidence="2" key="1">
    <citation type="submission" date="2019-05" db="EMBL/GenBank/DDBJ databases">
        <authorList>
            <consortium name="Pathogen Informatics"/>
        </authorList>
    </citation>
    <scope>NUCLEOTIDE SEQUENCE [LARGE SCALE GENOMIC DNA]</scope>
    <source>
        <strain evidence="2">NCTC12965</strain>
    </source>
</reference>
<dbReference type="EMBL" id="CABEEZ010000152">
    <property type="protein sequence ID" value="VTR58425.1"/>
    <property type="molecule type" value="Genomic_DNA"/>
</dbReference>
<evidence type="ECO:0000313" key="2">
    <source>
        <dbReference type="EMBL" id="VTR58425.1"/>
    </source>
</evidence>
<gene>
    <name evidence="2" type="primary">trg</name>
    <name evidence="2" type="ORF">NCTC12965_07693</name>
</gene>
<keyword evidence="2" id="KW-0675">Receptor</keyword>